<dbReference type="GO" id="GO:0004061">
    <property type="term" value="F:arylformamidase activity"/>
    <property type="evidence" value="ECO:0007669"/>
    <property type="project" value="InterPro"/>
</dbReference>
<organism evidence="8">
    <name type="scientific">marine metagenome</name>
    <dbReference type="NCBI Taxonomy" id="408172"/>
    <lineage>
        <taxon>unclassified sequences</taxon>
        <taxon>metagenomes</taxon>
        <taxon>ecological metagenomes</taxon>
    </lineage>
</organism>
<protein>
    <recommendedName>
        <fullName evidence="9">Cyclase family protein</fullName>
    </recommendedName>
</protein>
<comment type="pathway">
    <text evidence="2">Amino-acid degradation.</text>
</comment>
<dbReference type="FunFam" id="3.50.30.50:FF:000001">
    <property type="entry name" value="Kynurenine formamidase"/>
    <property type="match status" value="1"/>
</dbReference>
<evidence type="ECO:0008006" key="9">
    <source>
        <dbReference type="Google" id="ProtNLM"/>
    </source>
</evidence>
<evidence type="ECO:0000256" key="1">
    <source>
        <dbReference type="ARBA" id="ARBA00001947"/>
    </source>
</evidence>
<sequence length="204" mass="22485">MLIYDISRPLNNFIETYPGDPEFRLSYLQTIDDGSPFSLSSFSMSSHTGTHIDAPSHFLSGGSTIDELPLSLLMGTAVLIQTTQEYIDAQTLEEHNIPKNTSRLLIGTKNSRCKGMTIDGAKWIMKRTINLVGIDRLSIEEPDTETFPIHKYLLSNHVLLIEGLKLDAVPADIYDLICLPLPTLSAEAAPVRAVLTKTVVKSGK</sequence>
<evidence type="ECO:0000256" key="3">
    <source>
        <dbReference type="ARBA" id="ARBA00011738"/>
    </source>
</evidence>
<evidence type="ECO:0000256" key="7">
    <source>
        <dbReference type="ARBA" id="ARBA00023079"/>
    </source>
</evidence>
<proteinExistence type="predicted"/>
<reference evidence="8" key="1">
    <citation type="submission" date="2018-05" db="EMBL/GenBank/DDBJ databases">
        <authorList>
            <person name="Lanie J.A."/>
            <person name="Ng W.-L."/>
            <person name="Kazmierczak K.M."/>
            <person name="Andrzejewski T.M."/>
            <person name="Davidsen T.M."/>
            <person name="Wayne K.J."/>
            <person name="Tettelin H."/>
            <person name="Glass J.I."/>
            <person name="Rusch D."/>
            <person name="Podicherti R."/>
            <person name="Tsui H.-C.T."/>
            <person name="Winkler M.E."/>
        </authorList>
    </citation>
    <scope>NUCLEOTIDE SEQUENCE</scope>
</reference>
<comment type="cofactor">
    <cofactor evidence="1">
        <name>Zn(2+)</name>
        <dbReference type="ChEBI" id="CHEBI:29105"/>
    </cofactor>
</comment>
<dbReference type="PANTHER" id="PTHR31118">
    <property type="entry name" value="CYCLASE-LIKE PROTEIN 2"/>
    <property type="match status" value="1"/>
</dbReference>
<dbReference type="GO" id="GO:0019441">
    <property type="term" value="P:L-tryptophan catabolic process to kynurenine"/>
    <property type="evidence" value="ECO:0007669"/>
    <property type="project" value="InterPro"/>
</dbReference>
<comment type="subunit">
    <text evidence="3">Homodimer.</text>
</comment>
<dbReference type="InterPro" id="IPR037175">
    <property type="entry name" value="KFase_sf"/>
</dbReference>
<evidence type="ECO:0000256" key="2">
    <source>
        <dbReference type="ARBA" id="ARBA00005023"/>
    </source>
</evidence>
<dbReference type="GO" id="GO:0046872">
    <property type="term" value="F:metal ion binding"/>
    <property type="evidence" value="ECO:0007669"/>
    <property type="project" value="UniProtKB-KW"/>
</dbReference>
<dbReference type="AlphaFoldDB" id="A0A381T9G3"/>
<dbReference type="EMBL" id="UINC01003932">
    <property type="protein sequence ID" value="SVA10453.1"/>
    <property type="molecule type" value="Genomic_DNA"/>
</dbReference>
<evidence type="ECO:0000256" key="5">
    <source>
        <dbReference type="ARBA" id="ARBA00022801"/>
    </source>
</evidence>
<dbReference type="InterPro" id="IPR007325">
    <property type="entry name" value="KFase/CYL"/>
</dbReference>
<evidence type="ECO:0000256" key="6">
    <source>
        <dbReference type="ARBA" id="ARBA00022833"/>
    </source>
</evidence>
<keyword evidence="5" id="KW-0378">Hydrolase</keyword>
<keyword evidence="7" id="KW-0823">Tryptophan catabolism</keyword>
<dbReference type="PANTHER" id="PTHR31118:SF12">
    <property type="entry name" value="CYCLASE-LIKE PROTEIN 2"/>
    <property type="match status" value="1"/>
</dbReference>
<keyword evidence="4" id="KW-0479">Metal-binding</keyword>
<dbReference type="SUPFAM" id="SSF102198">
    <property type="entry name" value="Putative cyclase"/>
    <property type="match status" value="1"/>
</dbReference>
<evidence type="ECO:0000256" key="4">
    <source>
        <dbReference type="ARBA" id="ARBA00022723"/>
    </source>
</evidence>
<dbReference type="Gene3D" id="3.50.30.50">
    <property type="entry name" value="Putative cyclase"/>
    <property type="match status" value="1"/>
</dbReference>
<dbReference type="Pfam" id="PF04199">
    <property type="entry name" value="Cyclase"/>
    <property type="match status" value="1"/>
</dbReference>
<keyword evidence="6" id="KW-0862">Zinc</keyword>
<gene>
    <name evidence="8" type="ORF">METZ01_LOCUS63307</name>
</gene>
<accession>A0A381T9G3</accession>
<evidence type="ECO:0000313" key="8">
    <source>
        <dbReference type="EMBL" id="SVA10453.1"/>
    </source>
</evidence>
<name>A0A381T9G3_9ZZZZ</name>